<dbReference type="GO" id="GO:0045727">
    <property type="term" value="P:positive regulation of translation"/>
    <property type="evidence" value="ECO:0007669"/>
    <property type="project" value="TreeGrafter"/>
</dbReference>
<dbReference type="AlphaFoldDB" id="A0A0D7B3P2"/>
<dbReference type="PANTHER" id="PTHR13112:SF0">
    <property type="entry name" value="FI21285P1"/>
    <property type="match status" value="1"/>
</dbReference>
<feature type="domain" description="UPF3" evidence="6">
    <location>
        <begin position="33"/>
        <end position="192"/>
    </location>
</feature>
<protein>
    <recommendedName>
        <fullName evidence="6">UPF3 domain-containing protein</fullName>
    </recommendedName>
</protein>
<feature type="region of interest" description="Disordered" evidence="5">
    <location>
        <begin position="207"/>
        <end position="442"/>
    </location>
</feature>
<evidence type="ECO:0000313" key="7">
    <source>
        <dbReference type="EMBL" id="KIY64156.1"/>
    </source>
</evidence>
<keyword evidence="3" id="KW-0866">Nonsense-mediated mRNA decay</keyword>
<dbReference type="InterPro" id="IPR012677">
    <property type="entry name" value="Nucleotide-bd_a/b_plait_sf"/>
</dbReference>
<feature type="compositionally biased region" description="Low complexity" evidence="5">
    <location>
        <begin position="381"/>
        <end position="398"/>
    </location>
</feature>
<evidence type="ECO:0000256" key="1">
    <source>
        <dbReference type="ARBA" id="ARBA00004123"/>
    </source>
</evidence>
<organism evidence="7 8">
    <name type="scientific">Cylindrobasidium torrendii FP15055 ss-10</name>
    <dbReference type="NCBI Taxonomy" id="1314674"/>
    <lineage>
        <taxon>Eukaryota</taxon>
        <taxon>Fungi</taxon>
        <taxon>Dikarya</taxon>
        <taxon>Basidiomycota</taxon>
        <taxon>Agaricomycotina</taxon>
        <taxon>Agaricomycetes</taxon>
        <taxon>Agaricomycetidae</taxon>
        <taxon>Agaricales</taxon>
        <taxon>Marasmiineae</taxon>
        <taxon>Physalacriaceae</taxon>
        <taxon>Cylindrobasidium</taxon>
    </lineage>
</organism>
<dbReference type="Gene3D" id="3.30.70.330">
    <property type="match status" value="1"/>
</dbReference>
<dbReference type="OrthoDB" id="18087at2759"/>
<proteinExistence type="inferred from homology"/>
<dbReference type="CDD" id="cd12455">
    <property type="entry name" value="RRM_like_Smg4_UPF3"/>
    <property type="match status" value="1"/>
</dbReference>
<dbReference type="GO" id="GO:0005737">
    <property type="term" value="C:cytoplasm"/>
    <property type="evidence" value="ECO:0007669"/>
    <property type="project" value="TreeGrafter"/>
</dbReference>
<evidence type="ECO:0000256" key="4">
    <source>
        <dbReference type="ARBA" id="ARBA00023242"/>
    </source>
</evidence>
<keyword evidence="8" id="KW-1185">Reference proteome</keyword>
<feature type="compositionally biased region" description="Polar residues" evidence="5">
    <location>
        <begin position="272"/>
        <end position="299"/>
    </location>
</feature>
<comment type="subcellular location">
    <subcellularLocation>
        <location evidence="1">Nucleus</location>
    </subcellularLocation>
</comment>
<comment type="similarity">
    <text evidence="2">Belongs to the RENT3 family.</text>
</comment>
<keyword evidence="4" id="KW-0539">Nucleus</keyword>
<feature type="region of interest" description="Disordered" evidence="5">
    <location>
        <begin position="1"/>
        <end position="32"/>
    </location>
</feature>
<evidence type="ECO:0000256" key="3">
    <source>
        <dbReference type="ARBA" id="ARBA00023161"/>
    </source>
</evidence>
<dbReference type="STRING" id="1314674.A0A0D7B3P2"/>
<dbReference type="InterPro" id="IPR005120">
    <property type="entry name" value="UPF3_dom"/>
</dbReference>
<gene>
    <name evidence="7" type="ORF">CYLTODRAFT_402264</name>
</gene>
<dbReference type="GO" id="GO:0000184">
    <property type="term" value="P:nuclear-transcribed mRNA catabolic process, nonsense-mediated decay"/>
    <property type="evidence" value="ECO:0007669"/>
    <property type="project" value="UniProtKB-KW"/>
</dbReference>
<evidence type="ECO:0000259" key="6">
    <source>
        <dbReference type="Pfam" id="PF03467"/>
    </source>
</evidence>
<dbReference type="GO" id="GO:0005730">
    <property type="term" value="C:nucleolus"/>
    <property type="evidence" value="ECO:0007669"/>
    <property type="project" value="TreeGrafter"/>
</dbReference>
<reference evidence="7 8" key="1">
    <citation type="journal article" date="2015" name="Fungal Genet. Biol.">
        <title>Evolution of novel wood decay mechanisms in Agaricales revealed by the genome sequences of Fistulina hepatica and Cylindrobasidium torrendii.</title>
        <authorList>
            <person name="Floudas D."/>
            <person name="Held B.W."/>
            <person name="Riley R."/>
            <person name="Nagy L.G."/>
            <person name="Koehler G."/>
            <person name="Ransdell A.S."/>
            <person name="Younus H."/>
            <person name="Chow J."/>
            <person name="Chiniquy J."/>
            <person name="Lipzen A."/>
            <person name="Tritt A."/>
            <person name="Sun H."/>
            <person name="Haridas S."/>
            <person name="LaButti K."/>
            <person name="Ohm R.A."/>
            <person name="Kues U."/>
            <person name="Blanchette R.A."/>
            <person name="Grigoriev I.V."/>
            <person name="Minto R.E."/>
            <person name="Hibbett D.S."/>
        </authorList>
    </citation>
    <scope>NUCLEOTIDE SEQUENCE [LARGE SCALE GENOMIC DNA]</scope>
    <source>
        <strain evidence="7 8">FP15055 ss-10</strain>
    </source>
</reference>
<dbReference type="InterPro" id="IPR035979">
    <property type="entry name" value="RBD_domain_sf"/>
</dbReference>
<dbReference type="EMBL" id="KN880651">
    <property type="protein sequence ID" value="KIY64156.1"/>
    <property type="molecule type" value="Genomic_DNA"/>
</dbReference>
<dbReference type="SUPFAM" id="SSF54928">
    <property type="entry name" value="RNA-binding domain, RBD"/>
    <property type="match status" value="1"/>
</dbReference>
<evidence type="ECO:0000256" key="5">
    <source>
        <dbReference type="SAM" id="MobiDB-lite"/>
    </source>
</evidence>
<dbReference type="GO" id="GO:0003729">
    <property type="term" value="F:mRNA binding"/>
    <property type="evidence" value="ECO:0007669"/>
    <property type="project" value="TreeGrafter"/>
</dbReference>
<dbReference type="Proteomes" id="UP000054007">
    <property type="component" value="Unassembled WGS sequence"/>
</dbReference>
<feature type="compositionally biased region" description="Basic and acidic residues" evidence="5">
    <location>
        <begin position="212"/>
        <end position="231"/>
    </location>
</feature>
<name>A0A0D7B3P2_9AGAR</name>
<dbReference type="PANTHER" id="PTHR13112">
    <property type="entry name" value="UPF3 REGULATOR OF NONSENSE TRANSCRIPTS-LIKE PROTEIN"/>
    <property type="match status" value="1"/>
</dbReference>
<dbReference type="Pfam" id="PF03467">
    <property type="entry name" value="Smg4_UPF3"/>
    <property type="match status" value="1"/>
</dbReference>
<dbReference type="InterPro" id="IPR039722">
    <property type="entry name" value="Upf3"/>
</dbReference>
<evidence type="ECO:0000313" key="8">
    <source>
        <dbReference type="Proteomes" id="UP000054007"/>
    </source>
</evidence>
<feature type="compositionally biased region" description="Basic and acidic residues" evidence="5">
    <location>
        <begin position="340"/>
        <end position="349"/>
    </location>
</feature>
<feature type="compositionally biased region" description="Basic residues" evidence="5">
    <location>
        <begin position="414"/>
        <end position="424"/>
    </location>
</feature>
<accession>A0A0D7B3P2</accession>
<sequence>MASLGVSRGIPKQKRRGGGPQPSNSGGGAPTPRLKIVVRRLPANLPESIFWDSVTEWVTDDTVTWRSFRPGKSKARIGKETIQARAYIAFRDESLLVKFATAYNGHVFRDKSGTETAAVVEFAPFQKIPGGDGKKKKDGRVGTIESDDDYISFVETLNKPTEPVPIDQLITSSQQPPQPKSTPLLEALKAEREAKLMKVKERELAISAIEQAPKRGDSKKEKEREKKDAKGKGAQKKGGPSQAAPTQPPAKGSKGRGGKQAPQLPSAPPVQVQIQSKPQSTPVATAESSPQSGPSQATSPAAGPSRRGRPIIGLANRQFEAAMSGALKRPPRPSPQEPPTSKEKEKERTPSAIESQSGPSPKVTGILRRAPEGVPTIARTSAQPSHSSQPSISGQSDSGADPGDKDDEQGGRSPTKKRTRRGPRGTKEARAIKALKKAATEA</sequence>
<evidence type="ECO:0000256" key="2">
    <source>
        <dbReference type="ARBA" id="ARBA00005991"/>
    </source>
</evidence>